<proteinExistence type="predicted"/>
<keyword evidence="2" id="KW-1185">Reference proteome</keyword>
<organism evidence="1 2">
    <name type="scientific">Canavalia gladiata</name>
    <name type="common">Sword bean</name>
    <name type="synonym">Dolichos gladiatus</name>
    <dbReference type="NCBI Taxonomy" id="3824"/>
    <lineage>
        <taxon>Eukaryota</taxon>
        <taxon>Viridiplantae</taxon>
        <taxon>Streptophyta</taxon>
        <taxon>Embryophyta</taxon>
        <taxon>Tracheophyta</taxon>
        <taxon>Spermatophyta</taxon>
        <taxon>Magnoliopsida</taxon>
        <taxon>eudicotyledons</taxon>
        <taxon>Gunneridae</taxon>
        <taxon>Pentapetalae</taxon>
        <taxon>rosids</taxon>
        <taxon>fabids</taxon>
        <taxon>Fabales</taxon>
        <taxon>Fabaceae</taxon>
        <taxon>Papilionoideae</taxon>
        <taxon>50 kb inversion clade</taxon>
        <taxon>NPAAA clade</taxon>
        <taxon>indigoferoid/millettioid clade</taxon>
        <taxon>Phaseoleae</taxon>
        <taxon>Canavalia</taxon>
    </lineage>
</organism>
<name>A0AAN9MZY6_CANGL</name>
<dbReference type="EMBL" id="JAYMYQ010000001">
    <property type="protein sequence ID" value="KAK7361483.1"/>
    <property type="molecule type" value="Genomic_DNA"/>
</dbReference>
<comment type="caution">
    <text evidence="1">The sequence shown here is derived from an EMBL/GenBank/DDBJ whole genome shotgun (WGS) entry which is preliminary data.</text>
</comment>
<dbReference type="AlphaFoldDB" id="A0AAN9MZY6"/>
<reference evidence="1 2" key="1">
    <citation type="submission" date="2024-01" db="EMBL/GenBank/DDBJ databases">
        <title>The genomes of 5 underutilized Papilionoideae crops provide insights into root nodulation and disease resistanc.</title>
        <authorList>
            <person name="Jiang F."/>
        </authorList>
    </citation>
    <scope>NUCLEOTIDE SEQUENCE [LARGE SCALE GENOMIC DNA]</scope>
    <source>
        <strain evidence="1">LVBAO_FW01</strain>
        <tissue evidence="1">Leaves</tissue>
    </source>
</reference>
<accession>A0AAN9MZY6</accession>
<sequence>MRLVRGLTRIMGVQDHQATLSNLGLRDGVQRLNQLSQATQLTFKVQIKLAGSSFLGTLTGESTPWGRTKSTSSEVIPPGRTECGKLEHYQSITSRENYHLLFPYASSSSKILDIQFLGTHLCRSTSIGAGEGFRICISIRTISSIHTNLGRSCTIPVSTQHQISVPSVASWVKEGLSMSNYYHTITVTCF</sequence>
<gene>
    <name evidence="1" type="ORF">VNO77_03551</name>
</gene>
<protein>
    <submittedName>
        <fullName evidence="1">Uncharacterized protein</fullName>
    </submittedName>
</protein>
<dbReference type="Proteomes" id="UP001367508">
    <property type="component" value="Unassembled WGS sequence"/>
</dbReference>
<evidence type="ECO:0000313" key="2">
    <source>
        <dbReference type="Proteomes" id="UP001367508"/>
    </source>
</evidence>
<evidence type="ECO:0000313" key="1">
    <source>
        <dbReference type="EMBL" id="KAK7361483.1"/>
    </source>
</evidence>